<accession>A0ABP7F5P7</accession>
<gene>
    <name evidence="7" type="ORF">GCM10022402_06830</name>
</gene>
<dbReference type="InterPro" id="IPR051788">
    <property type="entry name" value="MFS_Transporter"/>
</dbReference>
<evidence type="ECO:0000259" key="6">
    <source>
        <dbReference type="PROSITE" id="PS50850"/>
    </source>
</evidence>
<keyword evidence="2 5" id="KW-0812">Transmembrane</keyword>
<dbReference type="PANTHER" id="PTHR23514">
    <property type="entry name" value="BYPASS OF STOP CODON PROTEIN 6"/>
    <property type="match status" value="1"/>
</dbReference>
<protein>
    <submittedName>
        <fullName evidence="7">MFS transporter</fullName>
    </submittedName>
</protein>
<feature type="transmembrane region" description="Helical" evidence="5">
    <location>
        <begin position="148"/>
        <end position="165"/>
    </location>
</feature>
<dbReference type="PANTHER" id="PTHR23514:SF13">
    <property type="entry name" value="INNER MEMBRANE PROTEIN YBJJ"/>
    <property type="match status" value="1"/>
</dbReference>
<evidence type="ECO:0000313" key="8">
    <source>
        <dbReference type="Proteomes" id="UP001500908"/>
    </source>
</evidence>
<dbReference type="InterPro" id="IPR036259">
    <property type="entry name" value="MFS_trans_sf"/>
</dbReference>
<evidence type="ECO:0000256" key="3">
    <source>
        <dbReference type="ARBA" id="ARBA00022989"/>
    </source>
</evidence>
<feature type="transmembrane region" description="Helical" evidence="5">
    <location>
        <begin position="265"/>
        <end position="284"/>
    </location>
</feature>
<dbReference type="SUPFAM" id="SSF103473">
    <property type="entry name" value="MFS general substrate transporter"/>
    <property type="match status" value="1"/>
</dbReference>
<dbReference type="PROSITE" id="PS50850">
    <property type="entry name" value="MFS"/>
    <property type="match status" value="1"/>
</dbReference>
<evidence type="ECO:0000256" key="4">
    <source>
        <dbReference type="ARBA" id="ARBA00023136"/>
    </source>
</evidence>
<evidence type="ECO:0000313" key="7">
    <source>
        <dbReference type="EMBL" id="GAA3728829.1"/>
    </source>
</evidence>
<dbReference type="Pfam" id="PF07690">
    <property type="entry name" value="MFS_1"/>
    <property type="match status" value="1"/>
</dbReference>
<reference evidence="8" key="1">
    <citation type="journal article" date="2019" name="Int. J. Syst. Evol. Microbiol.">
        <title>The Global Catalogue of Microorganisms (GCM) 10K type strain sequencing project: providing services to taxonomists for standard genome sequencing and annotation.</title>
        <authorList>
            <consortium name="The Broad Institute Genomics Platform"/>
            <consortium name="The Broad Institute Genome Sequencing Center for Infectious Disease"/>
            <person name="Wu L."/>
            <person name="Ma J."/>
        </authorList>
    </citation>
    <scope>NUCLEOTIDE SEQUENCE [LARGE SCALE GENOMIC DNA]</scope>
    <source>
        <strain evidence="8">JCM 17137</strain>
    </source>
</reference>
<sequence>MYFFIAGVIIATWAARIPAVKAQTGLSDGALSIGLLGLAVGALAAMQVAGRMVDRFGSAANIVPAAVFGSLALIAPGLSNSLASLFVALAAVGAGHGLIDVPMNVHAARVERRYGRPIMASFHAAFSIGGFVGAAVGALAAWVGLSPLITFTIVAVALVALALPARTHLLPGLDADSPVGAAPAGHSPPKRGRNRLPLKIVLFGLIAMCSMVAEGAATDWASVYLHDGLGASGAVAALGFSVFSAMMAAGRLVGDRLTARFGPVLLLRWGGLLAGGGLSAGLLVPSPLVGIVGFGLMGAGLSCIIPQVFTAATNHDPLRAGRNLGFVSAIGYFGLLSGPVAIGAISHSAGLGVALAVPVVLSLLIAAGAVTLRPGGSPAQEPQPEPAVAA</sequence>
<name>A0ABP7F5P7_9ACTN</name>
<comment type="subcellular location">
    <subcellularLocation>
        <location evidence="1">Cell membrane</location>
        <topology evidence="1">Multi-pass membrane protein</topology>
    </subcellularLocation>
</comment>
<feature type="transmembrane region" description="Helical" evidence="5">
    <location>
        <begin position="196"/>
        <end position="213"/>
    </location>
</feature>
<dbReference type="CDD" id="cd17393">
    <property type="entry name" value="MFS_MosC_like"/>
    <property type="match status" value="1"/>
</dbReference>
<feature type="transmembrane region" description="Helical" evidence="5">
    <location>
        <begin position="233"/>
        <end position="253"/>
    </location>
</feature>
<feature type="transmembrane region" description="Helical" evidence="5">
    <location>
        <begin position="56"/>
        <end position="75"/>
    </location>
</feature>
<dbReference type="Proteomes" id="UP001500908">
    <property type="component" value="Unassembled WGS sequence"/>
</dbReference>
<evidence type="ECO:0000256" key="1">
    <source>
        <dbReference type="ARBA" id="ARBA00004651"/>
    </source>
</evidence>
<dbReference type="InterPro" id="IPR020846">
    <property type="entry name" value="MFS_dom"/>
</dbReference>
<organism evidence="7 8">
    <name type="scientific">Salinactinospora qingdaonensis</name>
    <dbReference type="NCBI Taxonomy" id="702744"/>
    <lineage>
        <taxon>Bacteria</taxon>
        <taxon>Bacillati</taxon>
        <taxon>Actinomycetota</taxon>
        <taxon>Actinomycetes</taxon>
        <taxon>Streptosporangiales</taxon>
        <taxon>Nocardiopsidaceae</taxon>
        <taxon>Salinactinospora</taxon>
    </lineage>
</organism>
<dbReference type="InterPro" id="IPR011701">
    <property type="entry name" value="MFS"/>
</dbReference>
<proteinExistence type="predicted"/>
<dbReference type="EMBL" id="BAABDD010000002">
    <property type="protein sequence ID" value="GAA3728829.1"/>
    <property type="molecule type" value="Genomic_DNA"/>
</dbReference>
<comment type="caution">
    <text evidence="7">The sequence shown here is derived from an EMBL/GenBank/DDBJ whole genome shotgun (WGS) entry which is preliminary data.</text>
</comment>
<evidence type="ECO:0000256" key="5">
    <source>
        <dbReference type="SAM" id="Phobius"/>
    </source>
</evidence>
<feature type="transmembrane region" description="Helical" evidence="5">
    <location>
        <begin position="290"/>
        <end position="312"/>
    </location>
</feature>
<feature type="transmembrane region" description="Helical" evidence="5">
    <location>
        <begin position="351"/>
        <end position="372"/>
    </location>
</feature>
<keyword evidence="3 5" id="KW-1133">Transmembrane helix</keyword>
<feature type="domain" description="Major facilitator superfamily (MFS) profile" evidence="6">
    <location>
        <begin position="1"/>
        <end position="377"/>
    </location>
</feature>
<feature type="transmembrane region" description="Helical" evidence="5">
    <location>
        <begin position="81"/>
        <end position="99"/>
    </location>
</feature>
<dbReference type="Gene3D" id="1.20.1250.20">
    <property type="entry name" value="MFS general substrate transporter like domains"/>
    <property type="match status" value="2"/>
</dbReference>
<feature type="transmembrane region" description="Helical" evidence="5">
    <location>
        <begin position="324"/>
        <end position="345"/>
    </location>
</feature>
<feature type="transmembrane region" description="Helical" evidence="5">
    <location>
        <begin position="120"/>
        <end position="142"/>
    </location>
</feature>
<feature type="transmembrane region" description="Helical" evidence="5">
    <location>
        <begin position="32"/>
        <end position="49"/>
    </location>
</feature>
<evidence type="ECO:0000256" key="2">
    <source>
        <dbReference type="ARBA" id="ARBA00022692"/>
    </source>
</evidence>
<keyword evidence="8" id="KW-1185">Reference proteome</keyword>
<keyword evidence="4 5" id="KW-0472">Membrane</keyword>